<evidence type="ECO:0000259" key="2">
    <source>
        <dbReference type="Pfam" id="PF03629"/>
    </source>
</evidence>
<reference evidence="3 4" key="1">
    <citation type="submission" date="2023-02" db="EMBL/GenBank/DDBJ databases">
        <title>Genome sequence of Lentisphaera profundi SAORIC-696.</title>
        <authorList>
            <person name="Kim e."/>
            <person name="Cho J.-C."/>
            <person name="Choi A."/>
            <person name="Kang I."/>
        </authorList>
    </citation>
    <scope>NUCLEOTIDE SEQUENCE [LARGE SCALE GENOMIC DNA]</scope>
    <source>
        <strain evidence="3 4">SAORIC-696</strain>
    </source>
</reference>
<keyword evidence="1" id="KW-0378">Hydrolase</keyword>
<dbReference type="InterPro" id="IPR005181">
    <property type="entry name" value="SASA"/>
</dbReference>
<evidence type="ECO:0000313" key="3">
    <source>
        <dbReference type="EMBL" id="WDE97609.1"/>
    </source>
</evidence>
<dbReference type="Proteomes" id="UP001214250">
    <property type="component" value="Chromosome 2"/>
</dbReference>
<dbReference type="PANTHER" id="PTHR22901:SF0">
    <property type="entry name" value="SIALATE O-ACETYLESTERASE"/>
    <property type="match status" value="1"/>
</dbReference>
<dbReference type="InterPro" id="IPR039329">
    <property type="entry name" value="SIAE"/>
</dbReference>
<dbReference type="RefSeq" id="WP_274152102.1">
    <property type="nucleotide sequence ID" value="NZ_CP117812.1"/>
</dbReference>
<accession>A0ABY7VV30</accession>
<gene>
    <name evidence="3" type="ORF">PQO03_17415</name>
</gene>
<dbReference type="Pfam" id="PF03629">
    <property type="entry name" value="SASA"/>
    <property type="match status" value="1"/>
</dbReference>
<evidence type="ECO:0000256" key="1">
    <source>
        <dbReference type="ARBA" id="ARBA00022801"/>
    </source>
</evidence>
<evidence type="ECO:0000313" key="4">
    <source>
        <dbReference type="Proteomes" id="UP001214250"/>
    </source>
</evidence>
<name>A0ABY7VV30_9BACT</name>
<feature type="domain" description="Sialate O-acetylesterase" evidence="2">
    <location>
        <begin position="241"/>
        <end position="393"/>
    </location>
</feature>
<dbReference type="SUPFAM" id="SSF52266">
    <property type="entry name" value="SGNH hydrolase"/>
    <property type="match status" value="1"/>
</dbReference>
<proteinExistence type="predicted"/>
<organism evidence="3 4">
    <name type="scientific">Lentisphaera profundi</name>
    <dbReference type="NCBI Taxonomy" id="1658616"/>
    <lineage>
        <taxon>Bacteria</taxon>
        <taxon>Pseudomonadati</taxon>
        <taxon>Lentisphaerota</taxon>
        <taxon>Lentisphaeria</taxon>
        <taxon>Lentisphaerales</taxon>
        <taxon>Lentisphaeraceae</taxon>
        <taxon>Lentisphaera</taxon>
    </lineage>
</organism>
<dbReference type="PANTHER" id="PTHR22901">
    <property type="entry name" value="SIALATE O-ACETYLESTERASE"/>
    <property type="match status" value="1"/>
</dbReference>
<sequence>MPSFKNLINLTIIAISSQVYADISLPQIIDSQMILQRDAKVPIWGWADKGEQVTVQFAGQTKTATPNESGKWMIDLDPMPASNEARSMIIKGKNTINLNDILVGEVWLASGQSNMEWTFNGIEKKEYEAALKQKNNNDIRFFHVTHHLQAGAPMDDTIGSWKKAEEFLATPHSVSAVATFFAIKLQKELAIPIAILDSNWGGMRVDCFISEEGYKSENLPLRKHGVAQPNIRLQKLKQMRDSLNQTIALAEKGISASYIEERINGWADNMIYNAMIAPLAPYAIKGAIWYQGESNRGDAKYFKKMKALSFGWSKAFRVKDIPLIQVQIAPFDYTRGKNPKDSTLCDTIWKAQYKAAKELKGIEVVAIHDININIKDIHPRSKELVGQRLAAIALKNTYGKNLIAQGPQFASAKTQGQKVILSFDNIDQGLSTKDNKAPTHFELSNDGKNFIAAEAIIQGNSIVVSSTQVSTPKFVRMGWSDIAIPNLQDKNGWPVFAFPAQPIK</sequence>
<dbReference type="Gene3D" id="3.40.50.1110">
    <property type="entry name" value="SGNH hydrolase"/>
    <property type="match status" value="1"/>
</dbReference>
<dbReference type="InterPro" id="IPR036514">
    <property type="entry name" value="SGNH_hydro_sf"/>
</dbReference>
<dbReference type="EMBL" id="CP117812">
    <property type="protein sequence ID" value="WDE97609.1"/>
    <property type="molecule type" value="Genomic_DNA"/>
</dbReference>
<keyword evidence="4" id="KW-1185">Reference proteome</keyword>
<protein>
    <submittedName>
        <fullName evidence="3">Sialate O-acetylesterase</fullName>
    </submittedName>
</protein>